<dbReference type="OrthoDB" id="9775849at2"/>
<organism evidence="14 15">
    <name type="scientific">Clostridium neonatale</name>
    <dbReference type="NCBI Taxonomy" id="137838"/>
    <lineage>
        <taxon>Bacteria</taxon>
        <taxon>Bacillati</taxon>
        <taxon>Bacillota</taxon>
        <taxon>Clostridia</taxon>
        <taxon>Eubacteriales</taxon>
        <taxon>Clostridiaceae</taxon>
        <taxon>Clostridium</taxon>
    </lineage>
</organism>
<evidence type="ECO:0000256" key="1">
    <source>
        <dbReference type="ARBA" id="ARBA00005380"/>
    </source>
</evidence>
<comment type="function">
    <text evidence="12">Catalyzes the phosphorylation of ribose at O-5 in a reaction requiring ATP and magnesium. The resulting D-ribose-5-phosphate can then be used either for sythesis of nucleotides, histidine, and tryptophan, or as a component of the pentose phosphate pathway.</text>
</comment>
<feature type="binding site" evidence="12">
    <location>
        <position position="245"/>
    </location>
    <ligand>
        <name>substrate</name>
    </ligand>
</feature>
<dbReference type="NCBIfam" id="TIGR02152">
    <property type="entry name" value="D_ribokin_bact"/>
    <property type="match status" value="1"/>
</dbReference>
<comment type="pathway">
    <text evidence="12">Carbohydrate metabolism; D-ribose degradation; D-ribose 5-phosphate from beta-D-ribopyranose: step 2/2.</text>
</comment>
<feature type="binding site" evidence="12">
    <location>
        <position position="278"/>
    </location>
    <ligand>
        <name>K(+)</name>
        <dbReference type="ChEBI" id="CHEBI:29103"/>
    </ligand>
</feature>
<evidence type="ECO:0000256" key="6">
    <source>
        <dbReference type="ARBA" id="ARBA00022741"/>
    </source>
</evidence>
<dbReference type="InterPro" id="IPR002139">
    <property type="entry name" value="Ribo/fructo_kinase"/>
</dbReference>
<feature type="binding site" evidence="12">
    <location>
        <position position="182"/>
    </location>
    <ligand>
        <name>ATP</name>
        <dbReference type="ChEBI" id="CHEBI:30616"/>
    </ligand>
</feature>
<dbReference type="EMBL" id="PDCJ01000001">
    <property type="protein sequence ID" value="PEG31873.1"/>
    <property type="molecule type" value="Genomic_DNA"/>
</dbReference>
<feature type="binding site" evidence="12">
    <location>
        <position position="280"/>
    </location>
    <ligand>
        <name>K(+)</name>
        <dbReference type="ChEBI" id="CHEBI:29103"/>
    </ligand>
</feature>
<comment type="caution">
    <text evidence="14">The sequence shown here is derived from an EMBL/GenBank/DDBJ whole genome shotgun (WGS) entry which is preliminary data.</text>
</comment>
<keyword evidence="15" id="KW-1185">Reference proteome</keyword>
<dbReference type="InterPro" id="IPR002173">
    <property type="entry name" value="Carboh/pur_kinase_PfkB_CS"/>
</dbReference>
<accession>A0A2A7MK52</accession>
<comment type="cofactor">
    <cofactor evidence="12">
        <name>Mg(2+)</name>
        <dbReference type="ChEBI" id="CHEBI:18420"/>
    </cofactor>
    <text evidence="12">Requires a divalent cation, most likely magnesium in vivo, as an electrophilic catalyst to aid phosphoryl group transfer. It is the chelate of the metal and the nucleotide that is the actual substrate.</text>
</comment>
<evidence type="ECO:0000256" key="12">
    <source>
        <dbReference type="HAMAP-Rule" id="MF_01987"/>
    </source>
</evidence>
<dbReference type="PRINTS" id="PR00990">
    <property type="entry name" value="RIBOKINASE"/>
</dbReference>
<dbReference type="HAMAP" id="MF_01987">
    <property type="entry name" value="Ribokinase"/>
    <property type="match status" value="1"/>
</dbReference>
<dbReference type="PROSITE" id="PS00584">
    <property type="entry name" value="PFKB_KINASES_2"/>
    <property type="match status" value="1"/>
</dbReference>
<feature type="binding site" evidence="12">
    <location>
        <position position="284"/>
    </location>
    <ligand>
        <name>K(+)</name>
        <dbReference type="ChEBI" id="CHEBI:29103"/>
    </ligand>
</feature>
<dbReference type="UniPathway" id="UPA00916">
    <property type="reaction ID" value="UER00889"/>
</dbReference>
<evidence type="ECO:0000313" key="14">
    <source>
        <dbReference type="EMBL" id="PEG31873.1"/>
    </source>
</evidence>
<feature type="binding site" evidence="12">
    <location>
        <begin position="244"/>
        <end position="245"/>
    </location>
    <ligand>
        <name>ATP</name>
        <dbReference type="ChEBI" id="CHEBI:30616"/>
    </ligand>
</feature>
<dbReference type="STRING" id="137838.GCA_001458595_03331"/>
<dbReference type="GO" id="GO:0005829">
    <property type="term" value="C:cytosol"/>
    <property type="evidence" value="ECO:0007669"/>
    <property type="project" value="TreeGrafter"/>
</dbReference>
<evidence type="ECO:0000256" key="5">
    <source>
        <dbReference type="ARBA" id="ARBA00022723"/>
    </source>
</evidence>
<comment type="similarity">
    <text evidence="12">Belongs to the carbohydrate kinase PfkB family. Ribokinase subfamily.</text>
</comment>
<dbReference type="GO" id="GO:0005524">
    <property type="term" value="F:ATP binding"/>
    <property type="evidence" value="ECO:0007669"/>
    <property type="project" value="UniProtKB-UniRule"/>
</dbReference>
<feature type="active site" description="Proton acceptor" evidence="12">
    <location>
        <position position="245"/>
    </location>
</feature>
<dbReference type="PANTHER" id="PTHR10584">
    <property type="entry name" value="SUGAR KINASE"/>
    <property type="match status" value="1"/>
</dbReference>
<dbReference type="GO" id="GO:0046872">
    <property type="term" value="F:metal ion binding"/>
    <property type="evidence" value="ECO:0007669"/>
    <property type="project" value="UniProtKB-KW"/>
</dbReference>
<dbReference type="Gene3D" id="3.40.1190.20">
    <property type="match status" value="1"/>
</dbReference>
<keyword evidence="9 12" id="KW-0460">Magnesium</keyword>
<evidence type="ECO:0000313" key="15">
    <source>
        <dbReference type="Proteomes" id="UP000220840"/>
    </source>
</evidence>
<dbReference type="InterPro" id="IPR011877">
    <property type="entry name" value="Ribokinase"/>
</dbReference>
<feature type="domain" description="Carbohydrate kinase PfkB" evidence="13">
    <location>
        <begin position="2"/>
        <end position="286"/>
    </location>
</feature>
<proteinExistence type="inferred from homology"/>
<comment type="similarity">
    <text evidence="1">Belongs to the carbohydrate kinase pfkB family.</text>
</comment>
<dbReference type="SUPFAM" id="SSF53613">
    <property type="entry name" value="Ribokinase-like"/>
    <property type="match status" value="1"/>
</dbReference>
<sequence>MNIVVIGSMNMDYVLTTDNLPKKGETIHAIDFKTSIGGKGANQAFAARKLGADVVMIGSVGNDDNGRKIINRMNEVGIDTSRIEIVNTETGNAMITVDNNGNNTIIVYGGANKCVNKEIIDKNEDAIIKADFVIFQLEIPIETVEYGIELAKKHNTKVILNPAPAKILSDNILRNLDIITPNETELVIISGENDLKLGARKLLESGVKEVIVTIGEKGSYYLSNEKEILSESIKVKAIDTTAAGDSFNGALAVAICEGKCIEEALEFSNVVGALTTTKSGAEKSLPYREEVNKILEIKYNK</sequence>
<reference evidence="14 15" key="1">
    <citation type="submission" date="2017-10" db="EMBL/GenBank/DDBJ databases">
        <title>Effective Description of Clostridium neonatale sp. nov. linked to necrotizing enterocolitis in neonates and a clarification of species assignable to the genus Clostridium (Prazmowski 1880) emend. Lawson and Rainey 2016.</title>
        <authorList>
            <person name="Bernard K."/>
            <person name="Burdz T."/>
            <person name="Wiebe D."/>
            <person name="Balcewich B."/>
            <person name="Alfa M."/>
            <person name="Bernier A.-M."/>
        </authorList>
    </citation>
    <scope>NUCLEOTIDE SEQUENCE [LARGE SCALE GENOMIC DNA]</scope>
    <source>
        <strain evidence="14 15">LCDC99A005</strain>
    </source>
</reference>
<protein>
    <recommendedName>
        <fullName evidence="3 12">Ribokinase</fullName>
        <shortName evidence="12">RK</shortName>
        <ecNumber evidence="2 12">2.7.1.15</ecNumber>
    </recommendedName>
</protein>
<feature type="binding site" evidence="12">
    <location>
        <position position="275"/>
    </location>
    <ligand>
        <name>K(+)</name>
        <dbReference type="ChEBI" id="CHEBI:29103"/>
    </ligand>
</feature>
<comment type="caution">
    <text evidence="12">Lacks conserved residue(s) required for the propagation of feature annotation.</text>
</comment>
<dbReference type="InterPro" id="IPR029056">
    <property type="entry name" value="Ribokinase-like"/>
</dbReference>
<dbReference type="InterPro" id="IPR011611">
    <property type="entry name" value="PfkB_dom"/>
</dbReference>
<dbReference type="GO" id="GO:0019303">
    <property type="term" value="P:D-ribose catabolic process"/>
    <property type="evidence" value="ECO:0007669"/>
    <property type="project" value="UniProtKB-UniRule"/>
</dbReference>
<feature type="binding site" evidence="12">
    <location>
        <position position="239"/>
    </location>
    <ligand>
        <name>K(+)</name>
        <dbReference type="ChEBI" id="CHEBI:29103"/>
    </ligand>
</feature>
<evidence type="ECO:0000256" key="4">
    <source>
        <dbReference type="ARBA" id="ARBA00022679"/>
    </source>
</evidence>
<evidence type="ECO:0000256" key="7">
    <source>
        <dbReference type="ARBA" id="ARBA00022777"/>
    </source>
</evidence>
<evidence type="ECO:0000256" key="9">
    <source>
        <dbReference type="ARBA" id="ARBA00022842"/>
    </source>
</evidence>
<evidence type="ECO:0000256" key="3">
    <source>
        <dbReference type="ARBA" id="ARBA00016943"/>
    </source>
</evidence>
<gene>
    <name evidence="12 14" type="primary">rbsK</name>
    <name evidence="14" type="ORF">CQ394_09290</name>
</gene>
<keyword evidence="7 12" id="KW-0418">Kinase</keyword>
<dbReference type="EC" id="2.7.1.15" evidence="2 12"/>
<feature type="binding site" evidence="12">
    <location>
        <position position="241"/>
    </location>
    <ligand>
        <name>K(+)</name>
        <dbReference type="ChEBI" id="CHEBI:29103"/>
    </ligand>
</feature>
<feature type="binding site" evidence="12">
    <location>
        <begin position="38"/>
        <end position="42"/>
    </location>
    <ligand>
        <name>substrate</name>
    </ligand>
</feature>
<dbReference type="Pfam" id="PF00294">
    <property type="entry name" value="PfkB"/>
    <property type="match status" value="1"/>
</dbReference>
<feature type="binding site" evidence="12">
    <location>
        <begin position="213"/>
        <end position="218"/>
    </location>
    <ligand>
        <name>ATP</name>
        <dbReference type="ChEBI" id="CHEBI:30616"/>
    </ligand>
</feature>
<dbReference type="Proteomes" id="UP000220840">
    <property type="component" value="Unassembled WGS sequence"/>
</dbReference>
<feature type="binding site" evidence="12">
    <location>
        <begin position="10"/>
        <end position="12"/>
    </location>
    <ligand>
        <name>substrate</name>
    </ligand>
</feature>
<evidence type="ECO:0000259" key="13">
    <source>
        <dbReference type="Pfam" id="PF00294"/>
    </source>
</evidence>
<name>A0A2A7MK52_9CLOT</name>
<evidence type="ECO:0000256" key="11">
    <source>
        <dbReference type="ARBA" id="ARBA00023277"/>
    </source>
</evidence>
<evidence type="ECO:0000256" key="2">
    <source>
        <dbReference type="ARBA" id="ARBA00012035"/>
    </source>
</evidence>
<keyword evidence="8 12" id="KW-0067">ATP-binding</keyword>
<evidence type="ECO:0000256" key="10">
    <source>
        <dbReference type="ARBA" id="ARBA00022958"/>
    </source>
</evidence>
<keyword evidence="12" id="KW-0963">Cytoplasm</keyword>
<comment type="subunit">
    <text evidence="12">Homodimer.</text>
</comment>
<keyword evidence="10 12" id="KW-0630">Potassium</keyword>
<comment type="catalytic activity">
    <reaction evidence="12">
        <text>D-ribose + ATP = D-ribose 5-phosphate + ADP + H(+)</text>
        <dbReference type="Rhea" id="RHEA:13697"/>
        <dbReference type="ChEBI" id="CHEBI:15378"/>
        <dbReference type="ChEBI" id="CHEBI:30616"/>
        <dbReference type="ChEBI" id="CHEBI:47013"/>
        <dbReference type="ChEBI" id="CHEBI:78346"/>
        <dbReference type="ChEBI" id="CHEBI:456216"/>
        <dbReference type="EC" id="2.7.1.15"/>
    </reaction>
</comment>
<dbReference type="PANTHER" id="PTHR10584:SF166">
    <property type="entry name" value="RIBOKINASE"/>
    <property type="match status" value="1"/>
</dbReference>
<comment type="subcellular location">
    <subcellularLocation>
        <location evidence="12">Cytoplasm</location>
    </subcellularLocation>
</comment>
<dbReference type="GO" id="GO:0004747">
    <property type="term" value="F:ribokinase activity"/>
    <property type="evidence" value="ECO:0007669"/>
    <property type="project" value="UniProtKB-UniRule"/>
</dbReference>
<dbReference type="AlphaFoldDB" id="A0A2A7MK52"/>
<dbReference type="CDD" id="cd01174">
    <property type="entry name" value="ribokinase"/>
    <property type="match status" value="1"/>
</dbReference>
<feature type="binding site" evidence="12">
    <location>
        <position position="138"/>
    </location>
    <ligand>
        <name>substrate</name>
    </ligand>
</feature>
<evidence type="ECO:0000256" key="8">
    <source>
        <dbReference type="ARBA" id="ARBA00022840"/>
    </source>
</evidence>
<comment type="activity regulation">
    <text evidence="12">Activated by a monovalent cation that binds near, but not in, the active site. The most likely occupant of the site in vivo is potassium. Ion binding induces a conformational change that may alter substrate affinity.</text>
</comment>
<keyword evidence="6 12" id="KW-0547">Nucleotide-binding</keyword>
<keyword evidence="5 12" id="KW-0479">Metal-binding</keyword>
<keyword evidence="11 12" id="KW-0119">Carbohydrate metabolism</keyword>
<feature type="binding site" evidence="12">
    <location>
        <position position="269"/>
    </location>
    <ligand>
        <name>ATP</name>
        <dbReference type="ChEBI" id="CHEBI:30616"/>
    </ligand>
</feature>
<dbReference type="RefSeq" id="WP_058296024.1">
    <property type="nucleotide sequence ID" value="NZ_CAMRXG010000018.1"/>
</dbReference>
<keyword evidence="4 12" id="KW-0808">Transferase</keyword>